<proteinExistence type="predicted"/>
<organism evidence="2 3">
    <name type="scientific">Paramarasmius palmivorus</name>
    <dbReference type="NCBI Taxonomy" id="297713"/>
    <lineage>
        <taxon>Eukaryota</taxon>
        <taxon>Fungi</taxon>
        <taxon>Dikarya</taxon>
        <taxon>Basidiomycota</taxon>
        <taxon>Agaricomycotina</taxon>
        <taxon>Agaricomycetes</taxon>
        <taxon>Agaricomycetidae</taxon>
        <taxon>Agaricales</taxon>
        <taxon>Marasmiineae</taxon>
        <taxon>Marasmiaceae</taxon>
        <taxon>Paramarasmius</taxon>
    </lineage>
</organism>
<dbReference type="AlphaFoldDB" id="A0AAW0DH18"/>
<keyword evidence="3" id="KW-1185">Reference proteome</keyword>
<name>A0AAW0DH18_9AGAR</name>
<sequence length="1225" mass="134940">MSVSSNSQAVTERSLFRGLGVSEDVAALVNKDLLLNQERLEKEIAVKDEALRNMQMLLSEINAASLRRPRLGGAENVFLERMFRTRDARLHAFPSQFTPVGENTSSIFMKSVIKFRIEWQSDTDAKTQLVLSILTAATGLHVLSLQARHGEQSFIVYNASCRLDVFVAFEEDMRTCPVSSSLPSPVLDDSHVKTVVRSSDKKRVSPLQEKRSLGGLNVDPSEIPLFRDLPWVTDYVFSRTARYLLLPPELGVMATSLLQELRSMYGDNATCQAVLENKACLHANQKSVGSLTAILFGFRFLDIACLVSKGSGSTTSSSSSKMPRLRPTREKTMLVGSSGKLRGIASLCESSQGWPRVIKQLHSSMQLNGAITGPKSQPHQFTDDPSRLLVNTAIHLLESISLGNGTSIVRKAQHNLEATAFFINFMFRLFGVARGYVTSLDALQAFLKAALPLLSLAHPEKHFFGPVRGLVAIMPTALQYEQSKEDIRRQCDQPFREGDQRNLPQEQEASVTVGNSNSHLEPPSLGGSFDLERSLVPEVGNTVSTQELATCEPAFVTTSNANPSSSLTSQLPELQGIQCHTEGHVLGKRKLNDMALVCFDSSAMLSPVEAAASSSAVSNRNDTFIVPSLAALKALSISSEWRERVTGDGYLLVTLNRRTKRYWPCFYDSAVGETVACLLDRSNSYQERHGDAVFFHRLTRSIGCSMTNSQLQRALSGGEIRGLKPVMAERYAELDRECGLQDFVGLSHVLIFGDDSNADGVDKRKLGNVGSYTSARAVIDYSLSMIEMGSTDISMKASFMEFLEIARGNCSQGRAMCFPRIPNAGPTTDLQPLSTSAFSRLYSFGDIDVDSLIDLTGELHWHFVASANACYCPAVPPVGFCTELHVKEGTLLLFVGVPVDDGARLTSCGSSIVLPQHILDEENVAGVLLTAGDRFFLSPGSSYCVVTLDPTIYCGSNFYSSATIQKSYWAIVRHFLGQSGTFVKDNIISLEMLGRIVFLWHDIIVNAPTQYVGDCTTRRLASHHIPNALTLEGLLQLFSLLAILEFGTVLWPGRYLADGNWSRFEIIYQKLRKLGSDVLDTLHNHVRIRDRQTGFDLSIPSLWYSFFAQQCATLLVACEGLDGARFSATDIKANVLRDLQRDGLMLHVVQSLLRGETCSFGNAFLSLSLSQCSSLKWAFAEGFSLRYSIRVHIRTPELIDIDDDGPFAQDSFSNSPPLKRKRNAI</sequence>
<feature type="compositionally biased region" description="Low complexity" evidence="1">
    <location>
        <begin position="309"/>
        <end position="321"/>
    </location>
</feature>
<protein>
    <submittedName>
        <fullName evidence="2">Uncharacterized protein</fullName>
    </submittedName>
</protein>
<feature type="compositionally biased region" description="Polar residues" evidence="1">
    <location>
        <begin position="502"/>
        <end position="519"/>
    </location>
</feature>
<evidence type="ECO:0000313" key="2">
    <source>
        <dbReference type="EMBL" id="KAK7049472.1"/>
    </source>
</evidence>
<feature type="region of interest" description="Disordered" evidence="1">
    <location>
        <begin position="309"/>
        <end position="328"/>
    </location>
</feature>
<evidence type="ECO:0000256" key="1">
    <source>
        <dbReference type="SAM" id="MobiDB-lite"/>
    </source>
</evidence>
<dbReference type="EMBL" id="JAYKXP010000016">
    <property type="protein sequence ID" value="KAK7049472.1"/>
    <property type="molecule type" value="Genomic_DNA"/>
</dbReference>
<gene>
    <name evidence="2" type="ORF">VNI00_005503</name>
</gene>
<dbReference type="Proteomes" id="UP001383192">
    <property type="component" value="Unassembled WGS sequence"/>
</dbReference>
<reference evidence="2 3" key="1">
    <citation type="submission" date="2024-01" db="EMBL/GenBank/DDBJ databases">
        <title>A draft genome for a cacao thread blight-causing isolate of Paramarasmius palmivorus.</title>
        <authorList>
            <person name="Baruah I.K."/>
            <person name="Bukari Y."/>
            <person name="Amoako-Attah I."/>
            <person name="Meinhardt L.W."/>
            <person name="Bailey B.A."/>
            <person name="Cohen S.P."/>
        </authorList>
    </citation>
    <scope>NUCLEOTIDE SEQUENCE [LARGE SCALE GENOMIC DNA]</scope>
    <source>
        <strain evidence="2 3">GH-12</strain>
    </source>
</reference>
<comment type="caution">
    <text evidence="2">The sequence shown here is derived from an EMBL/GenBank/DDBJ whole genome shotgun (WGS) entry which is preliminary data.</text>
</comment>
<accession>A0AAW0DH18</accession>
<feature type="region of interest" description="Disordered" evidence="1">
    <location>
        <begin position="495"/>
        <end position="526"/>
    </location>
</feature>
<evidence type="ECO:0000313" key="3">
    <source>
        <dbReference type="Proteomes" id="UP001383192"/>
    </source>
</evidence>